<proteinExistence type="predicted"/>
<dbReference type="AlphaFoldDB" id="N1QZZ7"/>
<evidence type="ECO:0000313" key="1">
    <source>
        <dbReference type="EnsemblPlants" id="EMT18329"/>
    </source>
</evidence>
<accession>N1QZZ7</accession>
<organism evidence="1">
    <name type="scientific">Aegilops tauschii</name>
    <name type="common">Tausch's goatgrass</name>
    <name type="synonym">Aegilops squarrosa</name>
    <dbReference type="NCBI Taxonomy" id="37682"/>
    <lineage>
        <taxon>Eukaryota</taxon>
        <taxon>Viridiplantae</taxon>
        <taxon>Streptophyta</taxon>
        <taxon>Embryophyta</taxon>
        <taxon>Tracheophyta</taxon>
        <taxon>Spermatophyta</taxon>
        <taxon>Magnoliopsida</taxon>
        <taxon>Liliopsida</taxon>
        <taxon>Poales</taxon>
        <taxon>Poaceae</taxon>
        <taxon>BOP clade</taxon>
        <taxon>Pooideae</taxon>
        <taxon>Triticodae</taxon>
        <taxon>Triticeae</taxon>
        <taxon>Triticinae</taxon>
        <taxon>Aegilops</taxon>
    </lineage>
</organism>
<dbReference type="ExpressionAtlas" id="N1QZZ7">
    <property type="expression patterns" value="baseline"/>
</dbReference>
<sequence>MEVDTSVVNFGNVMEHIYDSTGDMIKIRAPELYRDSGAYEARKRQSLRARYIYGLIFFATNLLAWFIRDYGAKLLGGLHRCHDVETTT</sequence>
<name>N1QZZ7_AEGTA</name>
<protein>
    <submittedName>
        <fullName evidence="1">Uncharacterized protein</fullName>
    </submittedName>
</protein>
<reference evidence="1" key="1">
    <citation type="submission" date="2015-06" db="UniProtKB">
        <authorList>
            <consortium name="EnsemblPlants"/>
        </authorList>
    </citation>
    <scope>IDENTIFICATION</scope>
</reference>
<dbReference type="EnsemblPlants" id="EMT18329">
    <property type="protein sequence ID" value="EMT18329"/>
    <property type="gene ID" value="F775_42961"/>
</dbReference>